<feature type="non-terminal residue" evidence="1">
    <location>
        <position position="636"/>
    </location>
</feature>
<comment type="caution">
    <text evidence="1">The sequence shown here is derived from an EMBL/GenBank/DDBJ whole genome shotgun (WGS) entry which is preliminary data.</text>
</comment>
<protein>
    <submittedName>
        <fullName evidence="1">Uncharacterized protein</fullName>
    </submittedName>
</protein>
<name>A0ACC1J6S3_9FUNG</name>
<accession>A0ACC1J6S3</accession>
<evidence type="ECO:0000313" key="2">
    <source>
        <dbReference type="Proteomes" id="UP001150603"/>
    </source>
</evidence>
<dbReference type="Proteomes" id="UP001150603">
    <property type="component" value="Unassembled WGS sequence"/>
</dbReference>
<keyword evidence="2" id="KW-1185">Reference proteome</keyword>
<gene>
    <name evidence="1" type="ORF">FBU59_004002</name>
</gene>
<proteinExistence type="predicted"/>
<evidence type="ECO:0000313" key="1">
    <source>
        <dbReference type="EMBL" id="KAJ1939799.1"/>
    </source>
</evidence>
<reference evidence="1" key="1">
    <citation type="submission" date="2022-07" db="EMBL/GenBank/DDBJ databases">
        <title>Phylogenomic reconstructions and comparative analyses of Kickxellomycotina fungi.</title>
        <authorList>
            <person name="Reynolds N.K."/>
            <person name="Stajich J.E."/>
            <person name="Barry K."/>
            <person name="Grigoriev I.V."/>
            <person name="Crous P."/>
            <person name="Smith M.E."/>
        </authorList>
    </citation>
    <scope>NUCLEOTIDE SEQUENCE</scope>
    <source>
        <strain evidence="1">NRRL 5244</strain>
    </source>
</reference>
<dbReference type="EMBL" id="JANBPW010002731">
    <property type="protein sequence ID" value="KAJ1939799.1"/>
    <property type="molecule type" value="Genomic_DNA"/>
</dbReference>
<organism evidence="1 2">
    <name type="scientific">Linderina macrospora</name>
    <dbReference type="NCBI Taxonomy" id="4868"/>
    <lineage>
        <taxon>Eukaryota</taxon>
        <taxon>Fungi</taxon>
        <taxon>Fungi incertae sedis</taxon>
        <taxon>Zoopagomycota</taxon>
        <taxon>Kickxellomycotina</taxon>
        <taxon>Kickxellomycetes</taxon>
        <taxon>Kickxellales</taxon>
        <taxon>Kickxellaceae</taxon>
        <taxon>Linderina</taxon>
    </lineage>
</organism>
<sequence>MRKLGAGRASEKHPEPGDDVSATESHDLQPDHSSSHPHTSRSSEKRPALDDDDTPSTGNIAADSHTPSPPRPIRAVASRLKRTLSTGSHILNACVKGPNPSIALIPCTGSVSMPNGRPEDGDSSDEVPTEPEADTEEEDEPTPPASPTTGRVSRVYLGMKRPREVDVESQGPRKTVRFAPPLSPELYNTSDPPATPLRRGTPIRMAVGKSNLKCRNTRSARPATPHPVARGSRMVLLGSPTPSPTGSPTGTPSADSALPSSPGIAAKFDELLMPRLSRRQISNRYLSTIASLSGSSASSSASTIDMEKTLAARSGNDDSSTVDANEAAQEDKQVADDNAGTLSENSAASASDPACTEQPAAETSDPVALEEPEEAIPSDTPITIQSPVRRTTRSRRRISLRSGQRSRRNTMDSDTLTRSVRGTNDSPPTSPTPASPLGMSPLAASPLAGSPLTGSPLIGSPLAGSPRHVLRVSIGVSPSPLKRSSGDLFGSPTRKMRKLRKNRRVTVPSSPVEEEPEEDLEASIAAMAAALGEDVPLFFNQQTTKKEAPKEKEPETKEEHEEEVDDGVNPVPLSPSAIRQLDQPALGLADAMRLESTRRSDAPILTDSDGEDGGAMVETLLREQEELQARIGTTTT</sequence>